<dbReference type="Proteomes" id="UP000265520">
    <property type="component" value="Unassembled WGS sequence"/>
</dbReference>
<organism evidence="1 2">
    <name type="scientific">Trifolium medium</name>
    <dbReference type="NCBI Taxonomy" id="97028"/>
    <lineage>
        <taxon>Eukaryota</taxon>
        <taxon>Viridiplantae</taxon>
        <taxon>Streptophyta</taxon>
        <taxon>Embryophyta</taxon>
        <taxon>Tracheophyta</taxon>
        <taxon>Spermatophyta</taxon>
        <taxon>Magnoliopsida</taxon>
        <taxon>eudicotyledons</taxon>
        <taxon>Gunneridae</taxon>
        <taxon>Pentapetalae</taxon>
        <taxon>rosids</taxon>
        <taxon>fabids</taxon>
        <taxon>Fabales</taxon>
        <taxon>Fabaceae</taxon>
        <taxon>Papilionoideae</taxon>
        <taxon>50 kb inversion clade</taxon>
        <taxon>NPAAA clade</taxon>
        <taxon>Hologalegina</taxon>
        <taxon>IRL clade</taxon>
        <taxon>Trifolieae</taxon>
        <taxon>Trifolium</taxon>
    </lineage>
</organism>
<comment type="caution">
    <text evidence="1">The sequence shown here is derived from an EMBL/GenBank/DDBJ whole genome shotgun (WGS) entry which is preliminary data.</text>
</comment>
<keyword evidence="2" id="KW-1185">Reference proteome</keyword>
<accession>A0A392R7R4</accession>
<dbReference type="EMBL" id="LXQA010197218">
    <property type="protein sequence ID" value="MCI32611.1"/>
    <property type="molecule type" value="Genomic_DNA"/>
</dbReference>
<reference evidence="1 2" key="1">
    <citation type="journal article" date="2018" name="Front. Plant Sci.">
        <title>Red Clover (Trifolium pratense) and Zigzag Clover (T. medium) - A Picture of Genomic Similarities and Differences.</title>
        <authorList>
            <person name="Dluhosova J."/>
            <person name="Istvanek J."/>
            <person name="Nedelnik J."/>
            <person name="Repkova J."/>
        </authorList>
    </citation>
    <scope>NUCLEOTIDE SEQUENCE [LARGE SCALE GENOMIC DNA]</scope>
    <source>
        <strain evidence="2">cv. 10/8</strain>
        <tissue evidence="1">Leaf</tissue>
    </source>
</reference>
<sequence>MEVVSVGKELICILQEREFNSQRKDLFDSIRSIGLSNLVRRSVLTSSGFSPFPIVVAGIEPWSSLPSPASITTEPTND</sequence>
<proteinExistence type="predicted"/>
<protein>
    <submittedName>
        <fullName evidence="1">Uncharacterized protein</fullName>
    </submittedName>
</protein>
<evidence type="ECO:0000313" key="2">
    <source>
        <dbReference type="Proteomes" id="UP000265520"/>
    </source>
</evidence>
<evidence type="ECO:0000313" key="1">
    <source>
        <dbReference type="EMBL" id="MCI32611.1"/>
    </source>
</evidence>
<name>A0A392R7R4_9FABA</name>
<dbReference type="AlphaFoldDB" id="A0A392R7R4"/>